<proteinExistence type="predicted"/>
<evidence type="ECO:0000313" key="2">
    <source>
        <dbReference type="Proteomes" id="UP001295684"/>
    </source>
</evidence>
<dbReference type="AlphaFoldDB" id="A0AAD1Y496"/>
<sequence>MNDQTPKDLTQEVESNKPFIDLRFVRDLNTPESRQLTEKAMMSTRGELYSNFNSPTSDTLSFFNSKPKNDKTQGGLKQKYLNHKAKELGKQFPKGFSDFIKVAPKSHKIIQYNQTLNLAKISKKDKSSKKNVGKLSNLKSLRQNNAVIKKIPKRNKPTKEIHASKVVKSSLLLLTSDQIHQHHANGVGKSQFHLERDKPSLFEKATSGLLFNPKSGKKPYVSQSPRKLNPEEKRKLISEKKMLRWKERDRIMKKKYKHERKKMVKECDSLRYFQYHTVRASQSKKKLPLSPMFLNEPIFKYLRDTQSPSHRDFYMTPSEKGARSHWKKLEPKIETPKQNLCLFLKKLNKEKIYQTLKDIEKSCNGIDALPDESNFISKYDLLSHISKDHDKIDQISEALDIDMIKSMILKKKKEKAQKDYLKFLKDSEADLTVFEETKLPHKQSKTQNPTFKRNRIRPSRKAYSTFRKQEVATKQDKLFSARKRLWAKSNDKIRPDLPLLETAPKSITCLIEDCNSFLAS</sequence>
<organism evidence="1 2">
    <name type="scientific">Euplotes crassus</name>
    <dbReference type="NCBI Taxonomy" id="5936"/>
    <lineage>
        <taxon>Eukaryota</taxon>
        <taxon>Sar</taxon>
        <taxon>Alveolata</taxon>
        <taxon>Ciliophora</taxon>
        <taxon>Intramacronucleata</taxon>
        <taxon>Spirotrichea</taxon>
        <taxon>Hypotrichia</taxon>
        <taxon>Euplotida</taxon>
        <taxon>Euplotidae</taxon>
        <taxon>Moneuplotes</taxon>
    </lineage>
</organism>
<keyword evidence="2" id="KW-1185">Reference proteome</keyword>
<protein>
    <submittedName>
        <fullName evidence="1">Uncharacterized protein</fullName>
    </submittedName>
</protein>
<name>A0AAD1Y496_EUPCR</name>
<comment type="caution">
    <text evidence="1">The sequence shown here is derived from an EMBL/GenBank/DDBJ whole genome shotgun (WGS) entry which is preliminary data.</text>
</comment>
<dbReference type="EMBL" id="CAMPGE010026847">
    <property type="protein sequence ID" value="CAI2384510.1"/>
    <property type="molecule type" value="Genomic_DNA"/>
</dbReference>
<accession>A0AAD1Y496</accession>
<gene>
    <name evidence="1" type="ORF">ECRASSUSDP1_LOCUS26040</name>
</gene>
<evidence type="ECO:0000313" key="1">
    <source>
        <dbReference type="EMBL" id="CAI2384510.1"/>
    </source>
</evidence>
<dbReference type="Proteomes" id="UP001295684">
    <property type="component" value="Unassembled WGS sequence"/>
</dbReference>
<reference evidence="1" key="1">
    <citation type="submission" date="2023-07" db="EMBL/GenBank/DDBJ databases">
        <authorList>
            <consortium name="AG Swart"/>
            <person name="Singh M."/>
            <person name="Singh A."/>
            <person name="Seah K."/>
            <person name="Emmerich C."/>
        </authorList>
    </citation>
    <scope>NUCLEOTIDE SEQUENCE</scope>
    <source>
        <strain evidence="1">DP1</strain>
    </source>
</reference>